<dbReference type="FunFam" id="3.30.160.60:FF:002343">
    <property type="entry name" value="Zinc finger protein 33A"/>
    <property type="match status" value="1"/>
</dbReference>
<name>A0A2P5IBA5_DIAHE</name>
<dbReference type="InParanoid" id="A0A2P5IBA5"/>
<dbReference type="SUPFAM" id="SSF57667">
    <property type="entry name" value="beta-beta-alpha zinc fingers"/>
    <property type="match status" value="2"/>
</dbReference>
<dbReference type="Proteomes" id="UP000094444">
    <property type="component" value="Unassembled WGS sequence"/>
</dbReference>
<keyword evidence="2" id="KW-0479">Metal-binding</keyword>
<reference evidence="12" key="1">
    <citation type="submission" date="2017-09" db="EMBL/GenBank/DDBJ databases">
        <title>Polyketide synthases of a Diaporthe helianthi virulent isolate.</title>
        <authorList>
            <person name="Baroncelli R."/>
        </authorList>
    </citation>
    <scope>NUCLEOTIDE SEQUENCE [LARGE SCALE GENOMIC DNA]</scope>
    <source>
        <strain evidence="12">7/96</strain>
    </source>
</reference>
<dbReference type="InterPro" id="IPR013087">
    <property type="entry name" value="Znf_C2H2_type"/>
</dbReference>
<dbReference type="Gene3D" id="3.30.160.60">
    <property type="entry name" value="Classic Zinc Finger"/>
    <property type="match status" value="4"/>
</dbReference>
<dbReference type="PANTHER" id="PTHR14003">
    <property type="entry name" value="TRANSCRIPTIONAL REPRESSOR PROTEIN YY"/>
    <property type="match status" value="1"/>
</dbReference>
<feature type="compositionally biased region" description="Basic and acidic residues" evidence="10">
    <location>
        <begin position="51"/>
        <end position="63"/>
    </location>
</feature>
<evidence type="ECO:0000256" key="4">
    <source>
        <dbReference type="ARBA" id="ARBA00022771"/>
    </source>
</evidence>
<keyword evidence="8" id="KW-0539">Nucleus</keyword>
<dbReference type="PROSITE" id="PS00028">
    <property type="entry name" value="ZINC_FINGER_C2H2_1"/>
    <property type="match status" value="4"/>
</dbReference>
<keyword evidence="4 9" id="KW-0863">Zinc-finger</keyword>
<dbReference type="SMART" id="SM00355">
    <property type="entry name" value="ZnF_C2H2"/>
    <property type="match status" value="4"/>
</dbReference>
<feature type="compositionally biased region" description="Polar residues" evidence="10">
    <location>
        <begin position="64"/>
        <end position="75"/>
    </location>
</feature>
<evidence type="ECO:0000313" key="13">
    <source>
        <dbReference type="Proteomes" id="UP000094444"/>
    </source>
</evidence>
<evidence type="ECO:0000256" key="9">
    <source>
        <dbReference type="PROSITE-ProRule" id="PRU00042"/>
    </source>
</evidence>
<dbReference type="FunFam" id="3.30.160.60:FF:000464">
    <property type="entry name" value="Zinc finger and SCAN domain containing 25"/>
    <property type="match status" value="1"/>
</dbReference>
<feature type="domain" description="C2H2-type" evidence="11">
    <location>
        <begin position="217"/>
        <end position="246"/>
    </location>
</feature>
<feature type="domain" description="C2H2-type" evidence="11">
    <location>
        <begin position="131"/>
        <end position="158"/>
    </location>
</feature>
<evidence type="ECO:0000256" key="7">
    <source>
        <dbReference type="ARBA" id="ARBA00023163"/>
    </source>
</evidence>
<keyword evidence="5" id="KW-0862">Zinc</keyword>
<dbReference type="PANTHER" id="PTHR14003:SF20">
    <property type="entry name" value="FINGER DOMAIN PROTEIN, PUTATIVE (AFU_ORTHOLOGUE AFUA_4G10380)-RELATED"/>
    <property type="match status" value="1"/>
</dbReference>
<evidence type="ECO:0000256" key="6">
    <source>
        <dbReference type="ARBA" id="ARBA00023015"/>
    </source>
</evidence>
<evidence type="ECO:0000256" key="3">
    <source>
        <dbReference type="ARBA" id="ARBA00022737"/>
    </source>
</evidence>
<feature type="domain" description="C2H2-type" evidence="11">
    <location>
        <begin position="189"/>
        <end position="216"/>
    </location>
</feature>
<sequence length="455" mass="48208">MSSPAPGEVMGITNMLNQKGGVQAATHSIPGVQGSTPEQPAHQQLPQIPMDRADSPHGSEHSRYSQPTMNGSMQTGRPYGSPSAMHAPLHMPEPNMGPIGFPGMAPDIAHAMPQYAKPPEAVAAQPPPKAYPCSTCGKGFARRSDLARHERIHTGVRPHVCDYPNCGKQFIQRSALTVHQRVHTGEKPHMCERCGKPFSDSSSLARHRRIHSGKRPYKCPYADCQKTFTRRTTLTRHQNHHTGTVEDAARATAEALARNSVARSGSARPARSDGDQVSNHGSPISTPSPAQRNMSMSPSSEMVGANGMQHGYVGNTSLPAHLRNDLHTGSPTSTTSAGFANNVRPTSHPTAYGAAPPTTLEPSIENGQGPGSAAGSPHMSSVGWASPSHVAASPVHSNNGNGSYVYPDPDQGYPSNAAAQGQLFYSAAMSLHRPGSAEPGATNYNKPRQGELWAA</sequence>
<evidence type="ECO:0000259" key="11">
    <source>
        <dbReference type="PROSITE" id="PS50157"/>
    </source>
</evidence>
<evidence type="ECO:0000256" key="2">
    <source>
        <dbReference type="ARBA" id="ARBA00022723"/>
    </source>
</evidence>
<comment type="similarity">
    <text evidence="1">Belongs to the krueppel C2H2-type zinc-finger protein family.</text>
</comment>
<keyword evidence="3" id="KW-0677">Repeat</keyword>
<feature type="domain" description="C2H2-type" evidence="11">
    <location>
        <begin position="159"/>
        <end position="188"/>
    </location>
</feature>
<dbReference type="GO" id="GO:0000785">
    <property type="term" value="C:chromatin"/>
    <property type="evidence" value="ECO:0007669"/>
    <property type="project" value="TreeGrafter"/>
</dbReference>
<evidence type="ECO:0000256" key="8">
    <source>
        <dbReference type="ARBA" id="ARBA00023242"/>
    </source>
</evidence>
<dbReference type="GO" id="GO:0005667">
    <property type="term" value="C:transcription regulator complex"/>
    <property type="evidence" value="ECO:0007669"/>
    <property type="project" value="TreeGrafter"/>
</dbReference>
<dbReference type="Pfam" id="PF00096">
    <property type="entry name" value="zf-C2H2"/>
    <property type="match status" value="4"/>
</dbReference>
<protein>
    <recommendedName>
        <fullName evidence="11">C2H2-type domain-containing protein</fullName>
    </recommendedName>
</protein>
<dbReference type="PROSITE" id="PS50157">
    <property type="entry name" value="ZINC_FINGER_C2H2_2"/>
    <property type="match status" value="4"/>
</dbReference>
<gene>
    <name evidence="12" type="ORF">DHEL01_v201836</name>
</gene>
<feature type="region of interest" description="Disordered" evidence="10">
    <location>
        <begin position="256"/>
        <end position="396"/>
    </location>
</feature>
<evidence type="ECO:0000256" key="10">
    <source>
        <dbReference type="SAM" id="MobiDB-lite"/>
    </source>
</evidence>
<evidence type="ECO:0000313" key="12">
    <source>
        <dbReference type="EMBL" id="POS79774.1"/>
    </source>
</evidence>
<dbReference type="GO" id="GO:0000981">
    <property type="term" value="F:DNA-binding transcription factor activity, RNA polymerase II-specific"/>
    <property type="evidence" value="ECO:0007669"/>
    <property type="project" value="UniProtKB-ARBA"/>
</dbReference>
<proteinExistence type="inferred from homology"/>
<dbReference type="GO" id="GO:0008270">
    <property type="term" value="F:zinc ion binding"/>
    <property type="evidence" value="ECO:0007669"/>
    <property type="project" value="UniProtKB-KW"/>
</dbReference>
<keyword evidence="13" id="KW-1185">Reference proteome</keyword>
<feature type="region of interest" description="Disordered" evidence="10">
    <location>
        <begin position="48"/>
        <end position="83"/>
    </location>
</feature>
<keyword evidence="6" id="KW-0805">Transcription regulation</keyword>
<dbReference type="GO" id="GO:0000978">
    <property type="term" value="F:RNA polymerase II cis-regulatory region sequence-specific DNA binding"/>
    <property type="evidence" value="ECO:0007669"/>
    <property type="project" value="TreeGrafter"/>
</dbReference>
<feature type="compositionally biased region" description="Polar residues" evidence="10">
    <location>
        <begin position="327"/>
        <end position="349"/>
    </location>
</feature>
<dbReference type="OrthoDB" id="3437960at2759"/>
<evidence type="ECO:0000256" key="1">
    <source>
        <dbReference type="ARBA" id="ARBA00006991"/>
    </source>
</evidence>
<dbReference type="InterPro" id="IPR036236">
    <property type="entry name" value="Znf_C2H2_sf"/>
</dbReference>
<dbReference type="FunFam" id="3.30.160.60:FF:000125">
    <property type="entry name" value="Putative zinc finger protein 143"/>
    <property type="match status" value="1"/>
</dbReference>
<accession>A0A2P5IBA5</accession>
<dbReference type="AlphaFoldDB" id="A0A2P5IBA5"/>
<feature type="region of interest" description="Disordered" evidence="10">
    <location>
        <begin position="434"/>
        <end position="455"/>
    </location>
</feature>
<dbReference type="EMBL" id="MAVT02000090">
    <property type="protein sequence ID" value="POS79774.1"/>
    <property type="molecule type" value="Genomic_DNA"/>
</dbReference>
<organism evidence="12 13">
    <name type="scientific">Diaporthe helianthi</name>
    <dbReference type="NCBI Taxonomy" id="158607"/>
    <lineage>
        <taxon>Eukaryota</taxon>
        <taxon>Fungi</taxon>
        <taxon>Dikarya</taxon>
        <taxon>Ascomycota</taxon>
        <taxon>Pezizomycotina</taxon>
        <taxon>Sordariomycetes</taxon>
        <taxon>Sordariomycetidae</taxon>
        <taxon>Diaporthales</taxon>
        <taxon>Diaporthaceae</taxon>
        <taxon>Diaporthe</taxon>
    </lineage>
</organism>
<evidence type="ECO:0000256" key="5">
    <source>
        <dbReference type="ARBA" id="ARBA00022833"/>
    </source>
</evidence>
<dbReference type="STRING" id="158607.A0A2P5IBA5"/>
<feature type="compositionally biased region" description="Polar residues" evidence="10">
    <location>
        <begin position="275"/>
        <end position="300"/>
    </location>
</feature>
<keyword evidence="7" id="KW-0804">Transcription</keyword>
<comment type="caution">
    <text evidence="12">The sequence shown here is derived from an EMBL/GenBank/DDBJ whole genome shotgun (WGS) entry which is preliminary data.</text>
</comment>